<evidence type="ECO:0000256" key="11">
    <source>
        <dbReference type="ARBA" id="ARBA00023211"/>
    </source>
</evidence>
<evidence type="ECO:0000256" key="3">
    <source>
        <dbReference type="ARBA" id="ARBA00004496"/>
    </source>
</evidence>
<evidence type="ECO:0000313" key="16">
    <source>
        <dbReference type="Proteomes" id="UP000002037"/>
    </source>
</evidence>
<keyword evidence="6" id="KW-0031">Aminopeptidase</keyword>
<dbReference type="InterPro" id="IPR029149">
    <property type="entry name" value="Creatin/AminoP/Spt16_N"/>
</dbReference>
<dbReference type="Gene3D" id="3.90.230.10">
    <property type="entry name" value="Creatinase/methionine aminopeptidase superfamily"/>
    <property type="match status" value="1"/>
</dbReference>
<dbReference type="Pfam" id="PF01321">
    <property type="entry name" value="Creatinase_N"/>
    <property type="match status" value="1"/>
</dbReference>
<evidence type="ECO:0000256" key="9">
    <source>
        <dbReference type="ARBA" id="ARBA00022723"/>
    </source>
</evidence>
<gene>
    <name evidence="15" type="ORF">CTRG_01106</name>
</gene>
<dbReference type="Pfam" id="PF00557">
    <property type="entry name" value="Peptidase_M24"/>
    <property type="match status" value="1"/>
</dbReference>
<dbReference type="GO" id="GO:0005829">
    <property type="term" value="C:cytosol"/>
    <property type="evidence" value="ECO:0007669"/>
    <property type="project" value="EnsemblFungi"/>
</dbReference>
<dbReference type="FunFam" id="3.40.350.10:FF:000015">
    <property type="entry name" value="Xaa-Pro aminopeptidase app-1"/>
    <property type="match status" value="1"/>
</dbReference>
<keyword evidence="8" id="KW-0645">Protease</keyword>
<evidence type="ECO:0000256" key="6">
    <source>
        <dbReference type="ARBA" id="ARBA00022438"/>
    </source>
</evidence>
<proteinExistence type="inferred from homology"/>
<keyword evidence="7" id="KW-0963">Cytoplasm</keyword>
<keyword evidence="16" id="KW-1185">Reference proteome</keyword>
<evidence type="ECO:0000313" key="15">
    <source>
        <dbReference type="EMBL" id="EER34246.1"/>
    </source>
</evidence>
<dbReference type="HOGENOM" id="CLU_011781_2_2_1"/>
<keyword evidence="11" id="KW-0464">Manganese</keyword>
<dbReference type="InterPro" id="IPR036005">
    <property type="entry name" value="Creatinase/aminopeptidase-like"/>
</dbReference>
<dbReference type="MEROPS" id="M24.A10"/>
<evidence type="ECO:0000256" key="10">
    <source>
        <dbReference type="ARBA" id="ARBA00022801"/>
    </source>
</evidence>
<dbReference type="Pfam" id="PF16188">
    <property type="entry name" value="Peptidase_M24_C"/>
    <property type="match status" value="1"/>
</dbReference>
<dbReference type="Pfam" id="PF16189">
    <property type="entry name" value="Creatinase_N_2"/>
    <property type="match status" value="1"/>
</dbReference>
<sequence>MSGKVARAQCANCTCSPGLLSRANRKSALIARRINLNRMNSGSPGGSTSRKGSVFTLNPSLCMPDTKEVNTSRRLESLRKKMKEHDLGIYIIPSEDQHQSEYVSAIDQKRSFISGFSGSAGIAIVTRDLNSVGDSFEGTAALSTDGRYFTQAIDELDFNWILLKQGAKDEPNWKEWTVKQAIQLSFDSGLTVKIGVDPKLISYKLYQEFQSIITKELKRNPKADIEFVPVGKNLVEEIWQEFEDLPPSSLGEIKSLDIKFTGKTVEDKLIDVRKRMKNDVKGLVVLGLDEIAWLLNLRGSDIEYNPVFFSFMIITDDSTTLYVGENRLSDSIIETLTKSGVAVEPYSSFYSNLQTISKTFENEKKKFFIPDNANWEVMRSLQCEFTQGLSPVEELKAIKNEVELKGAKIAHIKDGRALVRFFAWLEDQIINKQELIDEIEADEKLTEYRKEEDNFVGLSFATISATGANGAVIHYQPTKGQCGTINPTKMYLNDSGSQFLEGTTDTTRTMHFETPTADEIRNYTLVLKGNVALATLKFPENTTGNLIDSIARQFLWKYGLNYAHGTSHGVGAYLNVHEGPIGIGPRPNAAAYALKAGNLISNEPGYYKEGEYGIRIENMMFIKESGLTSDGKMFLEFETVTKVPFCRRLIDVNLLTDDEISWINKYHAGIWKELHVSFDKNSYVYKWLKRETDPLVKSH</sequence>
<dbReference type="FunFam" id="3.90.230.10:FF:000007">
    <property type="entry name" value="Xaa-Pro aminopeptidase P"/>
    <property type="match status" value="1"/>
</dbReference>
<dbReference type="VEuPathDB" id="FungiDB:CTRG_01106"/>
<keyword evidence="10" id="KW-0378">Hydrolase</keyword>
<reference evidence="15 16" key="1">
    <citation type="journal article" date="2009" name="Nature">
        <title>Evolution of pathogenicity and sexual reproduction in eight Candida genomes.</title>
        <authorList>
            <person name="Butler G."/>
            <person name="Rasmussen M.D."/>
            <person name="Lin M.F."/>
            <person name="Santos M.A."/>
            <person name="Sakthikumar S."/>
            <person name="Munro C.A."/>
            <person name="Rheinbay E."/>
            <person name="Grabherr M."/>
            <person name="Forche A."/>
            <person name="Reedy J.L."/>
            <person name="Agrafioti I."/>
            <person name="Arnaud M.B."/>
            <person name="Bates S."/>
            <person name="Brown A.J."/>
            <person name="Brunke S."/>
            <person name="Costanzo M.C."/>
            <person name="Fitzpatrick D.A."/>
            <person name="de Groot P.W."/>
            <person name="Harris D."/>
            <person name="Hoyer L.L."/>
            <person name="Hube B."/>
            <person name="Klis F.M."/>
            <person name="Kodira C."/>
            <person name="Lennard N."/>
            <person name="Logue M.E."/>
            <person name="Martin R."/>
            <person name="Neiman A.M."/>
            <person name="Nikolaou E."/>
            <person name="Quail M.A."/>
            <person name="Quinn J."/>
            <person name="Santos M.C."/>
            <person name="Schmitzberger F.F."/>
            <person name="Sherlock G."/>
            <person name="Shah P."/>
            <person name="Silverstein K.A."/>
            <person name="Skrzypek M.S."/>
            <person name="Soll D."/>
            <person name="Staggs R."/>
            <person name="Stansfield I."/>
            <person name="Stumpf M.P."/>
            <person name="Sudbery P.E."/>
            <person name="Srikantha T."/>
            <person name="Zeng Q."/>
            <person name="Berman J."/>
            <person name="Berriman M."/>
            <person name="Heitman J."/>
            <person name="Gow N.A."/>
            <person name="Lorenz M.C."/>
            <person name="Birren B.W."/>
            <person name="Kellis M."/>
            <person name="Cuomo C.A."/>
        </authorList>
    </citation>
    <scope>NUCLEOTIDE SEQUENCE [LARGE SCALE GENOMIC DNA]</scope>
    <source>
        <strain evidence="16">ATCC MYA-3404 / T1</strain>
    </source>
</reference>
<evidence type="ECO:0000256" key="7">
    <source>
        <dbReference type="ARBA" id="ARBA00022490"/>
    </source>
</evidence>
<dbReference type="eggNOG" id="KOG2413">
    <property type="taxonomic scope" value="Eukaryota"/>
</dbReference>
<dbReference type="GO" id="GO:0006508">
    <property type="term" value="P:proteolysis"/>
    <property type="evidence" value="ECO:0007669"/>
    <property type="project" value="UniProtKB-KW"/>
</dbReference>
<dbReference type="GO" id="GO:0000122">
    <property type="term" value="P:negative regulation of transcription by RNA polymerase II"/>
    <property type="evidence" value="ECO:0007669"/>
    <property type="project" value="EnsemblFungi"/>
</dbReference>
<name>C5M5H6_CANTT</name>
<comment type="catalytic activity">
    <reaction evidence="1">
        <text>Release of any N-terminal amino acid, including proline, that is linked to proline, even from a dipeptide or tripeptide.</text>
        <dbReference type="EC" id="3.4.11.9"/>
    </reaction>
</comment>
<dbReference type="GO" id="GO:0070006">
    <property type="term" value="F:metalloaminopeptidase activity"/>
    <property type="evidence" value="ECO:0007669"/>
    <property type="project" value="InterPro"/>
</dbReference>
<keyword evidence="9" id="KW-0479">Metal-binding</keyword>
<evidence type="ECO:0000259" key="13">
    <source>
        <dbReference type="Pfam" id="PF01321"/>
    </source>
</evidence>
<dbReference type="InterPro" id="IPR032416">
    <property type="entry name" value="Peptidase_M24_C"/>
</dbReference>
<organism evidence="15 16">
    <name type="scientific">Candida tropicalis (strain ATCC MYA-3404 / T1)</name>
    <name type="common">Yeast</name>
    <dbReference type="NCBI Taxonomy" id="294747"/>
    <lineage>
        <taxon>Eukaryota</taxon>
        <taxon>Fungi</taxon>
        <taxon>Dikarya</taxon>
        <taxon>Ascomycota</taxon>
        <taxon>Saccharomycotina</taxon>
        <taxon>Pichiomycetes</taxon>
        <taxon>Debaryomycetaceae</taxon>
        <taxon>Candida/Lodderomyces clade</taxon>
        <taxon>Candida</taxon>
    </lineage>
</organism>
<dbReference type="InterPro" id="IPR000994">
    <property type="entry name" value="Pept_M24"/>
</dbReference>
<protein>
    <recommendedName>
        <fullName evidence="5">Xaa-Pro aminopeptidase</fullName>
        <ecNumber evidence="5">3.4.11.9</ecNumber>
    </recommendedName>
</protein>
<dbReference type="InterPro" id="IPR033740">
    <property type="entry name" value="Pept_M24B"/>
</dbReference>
<dbReference type="EC" id="3.4.11.9" evidence="5"/>
<evidence type="ECO:0000256" key="1">
    <source>
        <dbReference type="ARBA" id="ARBA00001424"/>
    </source>
</evidence>
<dbReference type="Gene3D" id="3.40.350.10">
    <property type="entry name" value="Creatinase/prolidase N-terminal domain"/>
    <property type="match status" value="2"/>
</dbReference>
<dbReference type="RefSeq" id="XP_002546801.1">
    <property type="nucleotide sequence ID" value="XM_002546755.1"/>
</dbReference>
<dbReference type="SUPFAM" id="SSF55920">
    <property type="entry name" value="Creatinase/aminopeptidase"/>
    <property type="match status" value="1"/>
</dbReference>
<feature type="domain" description="Peptidase M24" evidence="12">
    <location>
        <begin position="408"/>
        <end position="624"/>
    </location>
</feature>
<dbReference type="CDD" id="cd01085">
    <property type="entry name" value="APP"/>
    <property type="match status" value="1"/>
</dbReference>
<evidence type="ECO:0000256" key="5">
    <source>
        <dbReference type="ARBA" id="ARBA00012574"/>
    </source>
</evidence>
<evidence type="ECO:0000259" key="14">
    <source>
        <dbReference type="Pfam" id="PF16188"/>
    </source>
</evidence>
<accession>C5M5H6</accession>
<feature type="domain" description="Creatinase N-terminal" evidence="13">
    <location>
        <begin position="74"/>
        <end position="213"/>
    </location>
</feature>
<evidence type="ECO:0000256" key="2">
    <source>
        <dbReference type="ARBA" id="ARBA00001936"/>
    </source>
</evidence>
<comment type="similarity">
    <text evidence="4">Belongs to the peptidase M24B family.</text>
</comment>
<evidence type="ECO:0000256" key="4">
    <source>
        <dbReference type="ARBA" id="ARBA00008766"/>
    </source>
</evidence>
<evidence type="ECO:0000256" key="8">
    <source>
        <dbReference type="ARBA" id="ARBA00022670"/>
    </source>
</evidence>
<dbReference type="STRING" id="294747.C5M5H6"/>
<dbReference type="PANTHER" id="PTHR43763">
    <property type="entry name" value="XAA-PRO AMINOPEPTIDASE 1"/>
    <property type="match status" value="1"/>
</dbReference>
<dbReference type="OrthoDB" id="9995434at2759"/>
<dbReference type="GO" id="GO:0046872">
    <property type="term" value="F:metal ion binding"/>
    <property type="evidence" value="ECO:0007669"/>
    <property type="project" value="UniProtKB-KW"/>
</dbReference>
<comment type="cofactor">
    <cofactor evidence="2">
        <name>Mn(2+)</name>
        <dbReference type="ChEBI" id="CHEBI:29035"/>
    </cofactor>
</comment>
<dbReference type="EMBL" id="GG692396">
    <property type="protein sequence ID" value="EER34246.1"/>
    <property type="molecule type" value="Genomic_DNA"/>
</dbReference>
<dbReference type="InterPro" id="IPR050422">
    <property type="entry name" value="X-Pro_aminopeptidase_P"/>
</dbReference>
<dbReference type="InterPro" id="IPR000587">
    <property type="entry name" value="Creatinase_N"/>
</dbReference>
<feature type="domain" description="Peptidase M24 C-terminal" evidence="14">
    <location>
        <begin position="634"/>
        <end position="695"/>
    </location>
</feature>
<dbReference type="PANTHER" id="PTHR43763:SF6">
    <property type="entry name" value="XAA-PRO AMINOPEPTIDASE 1"/>
    <property type="match status" value="1"/>
</dbReference>
<dbReference type="KEGG" id="ctp:CTRG_01106"/>
<dbReference type="Proteomes" id="UP000002037">
    <property type="component" value="Unassembled WGS sequence"/>
</dbReference>
<dbReference type="GO" id="GO:0071281">
    <property type="term" value="P:cellular response to iron ion"/>
    <property type="evidence" value="ECO:0007669"/>
    <property type="project" value="EnsemblFungi"/>
</dbReference>
<dbReference type="SUPFAM" id="SSF53092">
    <property type="entry name" value="Creatinase/prolidase N-terminal domain"/>
    <property type="match status" value="1"/>
</dbReference>
<evidence type="ECO:0000259" key="12">
    <source>
        <dbReference type="Pfam" id="PF00557"/>
    </source>
</evidence>
<comment type="subcellular location">
    <subcellularLocation>
        <location evidence="3">Cytoplasm</location>
    </subcellularLocation>
</comment>
<dbReference type="AlphaFoldDB" id="C5M5H6"/>
<dbReference type="GeneID" id="8301619"/>